<organism evidence="1 2">
    <name type="scientific">Candidatus Methylomirabilis lanthanidiphila</name>
    <dbReference type="NCBI Taxonomy" id="2211376"/>
    <lineage>
        <taxon>Bacteria</taxon>
        <taxon>Candidatus Methylomirabilota</taxon>
        <taxon>Candidatus Methylomirabilia</taxon>
        <taxon>Candidatus Methylomirabilales</taxon>
        <taxon>Candidatus Methylomirabilaceae</taxon>
        <taxon>Candidatus Methylomirabilis</taxon>
    </lineage>
</organism>
<dbReference type="EMBL" id="CABIKM010000003">
    <property type="protein sequence ID" value="VUZ83916.1"/>
    <property type="molecule type" value="Genomic_DNA"/>
</dbReference>
<dbReference type="AlphaFoldDB" id="A0A564ZFI1"/>
<proteinExistence type="predicted"/>
<reference evidence="1 2" key="1">
    <citation type="submission" date="2019-07" db="EMBL/GenBank/DDBJ databases">
        <authorList>
            <person name="Cremers G."/>
        </authorList>
    </citation>
    <scope>NUCLEOTIDE SEQUENCE [LARGE SCALE GENOMIC DNA]</scope>
</reference>
<accession>A0A564ZFI1</accession>
<evidence type="ECO:0000313" key="1">
    <source>
        <dbReference type="EMBL" id="VUZ83916.1"/>
    </source>
</evidence>
<gene>
    <name evidence="1" type="ORF">MELA_00274</name>
</gene>
<keyword evidence="2" id="KW-1185">Reference proteome</keyword>
<dbReference type="Proteomes" id="UP000334340">
    <property type="component" value="Unassembled WGS sequence"/>
</dbReference>
<sequence length="776" mass="86420">MSANVDRLYELLPAIYRIRDAEQGEPLKSLLRVIAEQVNLVEEDIARLYDNWFIETCEDWVVPYIADLVGYRPVHEAGEPGDVRSEQGRARNQILIPRREVANTLRYRRRKGTLALLELLANDVSGWPARAVEFYKLLGWTQAFNHLHLDRGRTVDVRKGSALDVIDGPFDELTHTVDTRRINSRHTRGRYNIPSVGLFVWRLKSYSVTHTPAFCVEASGPHCYTFSVLGNDTPLYARPDPEVEPTQIAGELNLPVSIRRRAFEERTVGGGHERRQAAAAYYGLLGDTLIGKSLAVWAPDWPRKGAAQPIPRESIVPADLSNWRYLPQRGKVAVDPVLGRIAFSPQELPKKGVWVSYHYGFSADIGGGEYDRPLSQKAESVVICVSSRDELSDALRPWRGLQPEDADAESSQPLQPPHAVIEIMDSGVYVVPMSISLLEGHSLQIRAANGKRPVIRLLDWQTNQPDALIVTGAEGSRFILDGVMIEGRGVQLGGNLRKVSIRHSTLVPGWELDNDCEPKCPAEPSLEIFSPNVCVTIEHSILGPIQVNPVVPTSNEEQKERDDVSEDEAARAHCHGISRDHRLDPIRLCISDSILDAIDPDSEAIGAPGCPVAHAVVTIRRSTVFGQIQVRAIELGENSIFNDRIMVARRQYGCLRFCYVTPGSRTPPRYNCQPDLVETAVAEQVRQGQLPAGEKDSTQERERLRVRPRLNSTRYGMPAYCQLAHSCAGEIKRGADDESEMGAFHDLFQPQREANLCVRLDEYVPAGADVGIILVS</sequence>
<evidence type="ECO:0000313" key="2">
    <source>
        <dbReference type="Proteomes" id="UP000334340"/>
    </source>
</evidence>
<name>A0A564ZFI1_9BACT</name>
<protein>
    <submittedName>
        <fullName evidence="1">Uncharacterized protein</fullName>
    </submittedName>
</protein>